<dbReference type="AlphaFoldDB" id="A0A512HAM6"/>
<dbReference type="InterPro" id="IPR006240">
    <property type="entry name" value="CysQ"/>
</dbReference>
<comment type="cofactor">
    <cofactor evidence="9 10">
        <name>Mg(2+)</name>
        <dbReference type="ChEBI" id="CHEBI:18420"/>
    </cofactor>
</comment>
<feature type="binding site" evidence="10">
    <location>
        <position position="82"/>
    </location>
    <ligand>
        <name>Mg(2+)</name>
        <dbReference type="ChEBI" id="CHEBI:18420"/>
        <label>1</label>
        <note>catalytic</note>
    </ligand>
</feature>
<evidence type="ECO:0000313" key="11">
    <source>
        <dbReference type="EMBL" id="GEO82507.1"/>
    </source>
</evidence>
<dbReference type="GO" id="GO:0000103">
    <property type="term" value="P:sulfate assimilation"/>
    <property type="evidence" value="ECO:0007669"/>
    <property type="project" value="TreeGrafter"/>
</dbReference>
<feature type="binding site" evidence="9">
    <location>
        <position position="82"/>
    </location>
    <ligand>
        <name>Mg(2+)</name>
        <dbReference type="ChEBI" id="CHEBI:18420"/>
        <label>1</label>
    </ligand>
</feature>
<keyword evidence="3 9" id="KW-1003">Cell membrane</keyword>
<dbReference type="GO" id="GO:0050427">
    <property type="term" value="P:3'-phosphoadenosine 5'-phosphosulfate metabolic process"/>
    <property type="evidence" value="ECO:0007669"/>
    <property type="project" value="TreeGrafter"/>
</dbReference>
<feature type="binding site" evidence="9">
    <location>
        <position position="84"/>
    </location>
    <ligand>
        <name>Mg(2+)</name>
        <dbReference type="ChEBI" id="CHEBI:18420"/>
        <label>1</label>
    </ligand>
</feature>
<dbReference type="PANTHER" id="PTHR43028:SF5">
    <property type="entry name" value="3'(2'),5'-BISPHOSPHATE NUCLEOTIDASE 1"/>
    <property type="match status" value="1"/>
</dbReference>
<keyword evidence="12" id="KW-1185">Reference proteome</keyword>
<evidence type="ECO:0000256" key="8">
    <source>
        <dbReference type="ARBA" id="ARBA00023136"/>
    </source>
</evidence>
<dbReference type="EMBL" id="BJZO01000084">
    <property type="protein sequence ID" value="GEO82507.1"/>
    <property type="molecule type" value="Genomic_DNA"/>
</dbReference>
<keyword evidence="8 9" id="KW-0472">Membrane</keyword>
<evidence type="ECO:0000256" key="1">
    <source>
        <dbReference type="ARBA" id="ARBA00001625"/>
    </source>
</evidence>
<dbReference type="HAMAP" id="MF_02095">
    <property type="entry name" value="CysQ"/>
    <property type="match status" value="1"/>
</dbReference>
<dbReference type="InterPro" id="IPR020550">
    <property type="entry name" value="Inositol_monophosphatase_CS"/>
</dbReference>
<dbReference type="PROSITE" id="PS00629">
    <property type="entry name" value="IMP_1"/>
    <property type="match status" value="1"/>
</dbReference>
<dbReference type="Pfam" id="PF00459">
    <property type="entry name" value="Inositol_P"/>
    <property type="match status" value="1"/>
</dbReference>
<dbReference type="GO" id="GO:0008441">
    <property type="term" value="F:3'(2'),5'-bisphosphate nucleotidase activity"/>
    <property type="evidence" value="ECO:0007669"/>
    <property type="project" value="UniProtKB-UniRule"/>
</dbReference>
<name>A0A512HAM6_9PROT</name>
<evidence type="ECO:0000256" key="4">
    <source>
        <dbReference type="ARBA" id="ARBA00022519"/>
    </source>
</evidence>
<dbReference type="EC" id="3.1.3.7" evidence="9"/>
<protein>
    <recommendedName>
        <fullName evidence="9">3'(2'),5'-bisphosphate nucleotidase CysQ</fullName>
        <ecNumber evidence="9">3.1.3.7</ecNumber>
    </recommendedName>
    <alternativeName>
        <fullName evidence="9">3'(2'),5-bisphosphonucleoside 3'(2')-phosphohydrolase</fullName>
    </alternativeName>
    <alternativeName>
        <fullName evidence="9">3'-phosphoadenosine 5'-phosphate phosphatase</fullName>
        <shortName evidence="9">PAP phosphatase</shortName>
    </alternativeName>
</protein>
<dbReference type="InterPro" id="IPR000760">
    <property type="entry name" value="Inositol_monophosphatase-like"/>
</dbReference>
<feature type="binding site" evidence="9">
    <location>
        <position position="85"/>
    </location>
    <ligand>
        <name>Mg(2+)</name>
        <dbReference type="ChEBI" id="CHEBI:18420"/>
        <label>2</label>
    </ligand>
</feature>
<evidence type="ECO:0000256" key="3">
    <source>
        <dbReference type="ARBA" id="ARBA00022475"/>
    </source>
</evidence>
<evidence type="ECO:0000256" key="5">
    <source>
        <dbReference type="ARBA" id="ARBA00022723"/>
    </source>
</evidence>
<dbReference type="GO" id="GO:0046854">
    <property type="term" value="P:phosphatidylinositol phosphate biosynthetic process"/>
    <property type="evidence" value="ECO:0007669"/>
    <property type="project" value="InterPro"/>
</dbReference>
<accession>A0A512HAM6</accession>
<feature type="binding site" evidence="9">
    <location>
        <position position="208"/>
    </location>
    <ligand>
        <name>substrate</name>
    </ligand>
</feature>
<comment type="catalytic activity">
    <reaction evidence="1 9">
        <text>adenosine 3',5'-bisphosphate + H2O = AMP + phosphate</text>
        <dbReference type="Rhea" id="RHEA:10040"/>
        <dbReference type="ChEBI" id="CHEBI:15377"/>
        <dbReference type="ChEBI" id="CHEBI:43474"/>
        <dbReference type="ChEBI" id="CHEBI:58343"/>
        <dbReference type="ChEBI" id="CHEBI:456215"/>
        <dbReference type="EC" id="3.1.3.7"/>
    </reaction>
</comment>
<dbReference type="GO" id="GO:0000287">
    <property type="term" value="F:magnesium ion binding"/>
    <property type="evidence" value="ECO:0007669"/>
    <property type="project" value="UniProtKB-UniRule"/>
</dbReference>
<sequence>MTQHLIALSATAGEAILAIYTTAFEVSTKADNSPVTQADTRAEAILLEGLARYCPDIPVVAEESVAAGHCPTVGDGPFWLVDPLDGTREFIKRNGEFTVNLGLVVEGRPVFGIVHCPALAVTYWGAAGTGAFMRGRHTTRSLHCRPTPGDGATVIASRSHGDDAEMEEFLHGTRVARRLLAGSSLKFCRIAEGVADLYPRLGPTCEWDTCAAHAVLAAAGGSVRTLEGEPLTYGKRADFLNPPFVARGLAA</sequence>
<evidence type="ECO:0000256" key="6">
    <source>
        <dbReference type="ARBA" id="ARBA00022801"/>
    </source>
</evidence>
<dbReference type="Proteomes" id="UP000321567">
    <property type="component" value="Unassembled WGS sequence"/>
</dbReference>
<dbReference type="Gene3D" id="3.30.540.10">
    <property type="entry name" value="Fructose-1,6-Bisphosphatase, subunit A, domain 1"/>
    <property type="match status" value="1"/>
</dbReference>
<reference evidence="11 12" key="1">
    <citation type="submission" date="2019-07" db="EMBL/GenBank/DDBJ databases">
        <title>Whole genome shotgun sequence of Rhodospirillum oryzae NBRC 107573.</title>
        <authorList>
            <person name="Hosoyama A."/>
            <person name="Uohara A."/>
            <person name="Ohji S."/>
            <person name="Ichikawa N."/>
        </authorList>
    </citation>
    <scope>NUCLEOTIDE SEQUENCE [LARGE SCALE GENOMIC DNA]</scope>
    <source>
        <strain evidence="11 12">NBRC 107573</strain>
    </source>
</reference>
<dbReference type="CDD" id="cd01638">
    <property type="entry name" value="CysQ"/>
    <property type="match status" value="1"/>
</dbReference>
<comment type="similarity">
    <text evidence="2 9">Belongs to the inositol monophosphatase superfamily. CysQ family.</text>
</comment>
<feature type="binding site" evidence="10">
    <location>
        <position position="62"/>
    </location>
    <ligand>
        <name>Mg(2+)</name>
        <dbReference type="ChEBI" id="CHEBI:18420"/>
        <label>1</label>
        <note>catalytic</note>
    </ligand>
</feature>
<dbReference type="NCBIfam" id="TIGR01331">
    <property type="entry name" value="bisphos_cysQ"/>
    <property type="match status" value="1"/>
</dbReference>
<keyword evidence="5 9" id="KW-0479">Metal-binding</keyword>
<evidence type="ECO:0000256" key="9">
    <source>
        <dbReference type="HAMAP-Rule" id="MF_02095"/>
    </source>
</evidence>
<dbReference type="Gene3D" id="3.40.190.80">
    <property type="match status" value="1"/>
</dbReference>
<feature type="binding site" evidence="10">
    <location>
        <position position="208"/>
    </location>
    <ligand>
        <name>Mg(2+)</name>
        <dbReference type="ChEBI" id="CHEBI:18420"/>
        <label>1</label>
        <note>catalytic</note>
    </ligand>
</feature>
<keyword evidence="7 9" id="KW-0460">Magnesium</keyword>
<feature type="binding site" evidence="9">
    <location>
        <position position="62"/>
    </location>
    <ligand>
        <name>substrate</name>
    </ligand>
</feature>
<feature type="binding site" evidence="9">
    <location>
        <position position="62"/>
    </location>
    <ligand>
        <name>Mg(2+)</name>
        <dbReference type="ChEBI" id="CHEBI:18420"/>
        <label>1</label>
    </ligand>
</feature>
<proteinExistence type="inferred from homology"/>
<keyword evidence="6 9" id="KW-0378">Hydrolase</keyword>
<dbReference type="InterPro" id="IPR050725">
    <property type="entry name" value="CysQ/Inositol_MonoPase"/>
</dbReference>
<dbReference type="PRINTS" id="PR00377">
    <property type="entry name" value="IMPHPHTASES"/>
</dbReference>
<feature type="binding site" evidence="9">
    <location>
        <position position="82"/>
    </location>
    <ligand>
        <name>Mg(2+)</name>
        <dbReference type="ChEBI" id="CHEBI:18420"/>
        <label>2</label>
    </ligand>
</feature>
<feature type="binding site" evidence="9">
    <location>
        <position position="208"/>
    </location>
    <ligand>
        <name>Mg(2+)</name>
        <dbReference type="ChEBI" id="CHEBI:18420"/>
        <label>2</label>
    </ligand>
</feature>
<keyword evidence="4 9" id="KW-0997">Cell inner membrane</keyword>
<evidence type="ECO:0000256" key="7">
    <source>
        <dbReference type="ARBA" id="ARBA00022842"/>
    </source>
</evidence>
<comment type="subcellular location">
    <subcellularLocation>
        <location evidence="9">Cell inner membrane</location>
        <topology evidence="9">Peripheral membrane protein</topology>
        <orientation evidence="9">Cytoplasmic side</orientation>
    </subcellularLocation>
</comment>
<feature type="binding site" evidence="10">
    <location>
        <position position="84"/>
    </location>
    <ligand>
        <name>Mg(2+)</name>
        <dbReference type="ChEBI" id="CHEBI:18420"/>
        <label>1</label>
        <note>catalytic</note>
    </ligand>
</feature>
<dbReference type="PROSITE" id="PS00630">
    <property type="entry name" value="IMP_2"/>
    <property type="match status" value="1"/>
</dbReference>
<organism evidence="11 12">
    <name type="scientific">Pararhodospirillum oryzae</name>
    <dbReference type="NCBI Taxonomy" id="478448"/>
    <lineage>
        <taxon>Bacteria</taxon>
        <taxon>Pseudomonadati</taxon>
        <taxon>Pseudomonadota</taxon>
        <taxon>Alphaproteobacteria</taxon>
        <taxon>Rhodospirillales</taxon>
        <taxon>Rhodospirillaceae</taxon>
        <taxon>Pararhodospirillum</taxon>
    </lineage>
</organism>
<evidence type="ECO:0000256" key="2">
    <source>
        <dbReference type="ARBA" id="ARBA00005289"/>
    </source>
</evidence>
<dbReference type="InterPro" id="IPR020583">
    <property type="entry name" value="Inositol_monoP_metal-BS"/>
</dbReference>
<comment type="caution">
    <text evidence="11">The sequence shown here is derived from an EMBL/GenBank/DDBJ whole genome shotgun (WGS) entry which is preliminary data.</text>
</comment>
<dbReference type="GO" id="GO:0005886">
    <property type="term" value="C:plasma membrane"/>
    <property type="evidence" value="ECO:0007669"/>
    <property type="project" value="UniProtKB-SubCell"/>
</dbReference>
<evidence type="ECO:0000313" key="12">
    <source>
        <dbReference type="Proteomes" id="UP000321567"/>
    </source>
</evidence>
<dbReference type="PANTHER" id="PTHR43028">
    <property type="entry name" value="3'(2'),5'-BISPHOSPHATE NUCLEOTIDASE 1"/>
    <property type="match status" value="1"/>
</dbReference>
<feature type="binding site" evidence="10">
    <location>
        <position position="85"/>
    </location>
    <ligand>
        <name>Mg(2+)</name>
        <dbReference type="ChEBI" id="CHEBI:18420"/>
        <label>1</label>
        <note>catalytic</note>
    </ligand>
</feature>
<evidence type="ECO:0000256" key="10">
    <source>
        <dbReference type="PIRSR" id="PIRSR600760-2"/>
    </source>
</evidence>
<feature type="binding site" evidence="9">
    <location>
        <begin position="84"/>
        <end position="87"/>
    </location>
    <ligand>
        <name>substrate</name>
    </ligand>
</feature>
<dbReference type="SUPFAM" id="SSF56655">
    <property type="entry name" value="Carbohydrate phosphatase"/>
    <property type="match status" value="1"/>
</dbReference>
<comment type="function">
    <text evidence="9">Converts adenosine-3',5'-bisphosphate (PAP) to AMP.</text>
</comment>
<gene>
    <name evidence="9" type="primary">cysQ</name>
    <name evidence="11" type="ORF">ROR02_26380</name>
</gene>